<dbReference type="Proteomes" id="UP000644660">
    <property type="component" value="Unassembled WGS sequence"/>
</dbReference>
<feature type="transmembrane region" description="Helical" evidence="6">
    <location>
        <begin position="72"/>
        <end position="92"/>
    </location>
</feature>
<evidence type="ECO:0000256" key="3">
    <source>
        <dbReference type="ARBA" id="ARBA00022989"/>
    </source>
</evidence>
<feature type="transmembrane region" description="Helical" evidence="6">
    <location>
        <begin position="46"/>
        <end position="66"/>
    </location>
</feature>
<reference evidence="7 8" key="1">
    <citation type="submission" date="2020-05" db="EMBL/GenBank/DDBJ databases">
        <authorList>
            <person name="Casaregola S."/>
            <person name="Devillers H."/>
            <person name="Grondin C."/>
        </authorList>
    </citation>
    <scope>NUCLEOTIDE SEQUENCE [LARGE SCALE GENOMIC DNA]</scope>
    <source>
        <strain evidence="7 8">CLIB 1767</strain>
    </source>
</reference>
<protein>
    <submittedName>
        <fullName evidence="7">Uncharacterized protein</fullName>
    </submittedName>
</protein>
<evidence type="ECO:0000256" key="4">
    <source>
        <dbReference type="ARBA" id="ARBA00023136"/>
    </source>
</evidence>
<dbReference type="InterPro" id="IPR040254">
    <property type="entry name" value="Ecm3-like"/>
</dbReference>
<feature type="transmembrane region" description="Helical" evidence="6">
    <location>
        <begin position="466"/>
        <end position="494"/>
    </location>
</feature>
<feature type="compositionally biased region" description="Polar residues" evidence="5">
    <location>
        <begin position="205"/>
        <end position="215"/>
    </location>
</feature>
<comment type="caution">
    <text evidence="7">The sequence shown here is derived from an EMBL/GenBank/DDBJ whole genome shotgun (WGS) entry which is preliminary data.</text>
</comment>
<dbReference type="GO" id="GO:0016020">
    <property type="term" value="C:membrane"/>
    <property type="evidence" value="ECO:0007669"/>
    <property type="project" value="UniProtKB-SubCell"/>
</dbReference>
<dbReference type="GO" id="GO:0055085">
    <property type="term" value="P:transmembrane transport"/>
    <property type="evidence" value="ECO:0007669"/>
    <property type="project" value="InterPro"/>
</dbReference>
<keyword evidence="2 6" id="KW-0812">Transmembrane</keyword>
<accession>A0A8H2VHP7</accession>
<dbReference type="GeneID" id="64858718"/>
<feature type="transmembrane region" description="Helical" evidence="6">
    <location>
        <begin position="557"/>
        <end position="576"/>
    </location>
</feature>
<dbReference type="OrthoDB" id="435607at2759"/>
<dbReference type="AlphaFoldDB" id="A0A8H2VHP7"/>
<feature type="transmembrane region" description="Helical" evidence="6">
    <location>
        <begin position="104"/>
        <end position="122"/>
    </location>
</feature>
<dbReference type="EMBL" id="CAEFZW010000007">
    <property type="protein sequence ID" value="CAB4255661.1"/>
    <property type="molecule type" value="Genomic_DNA"/>
</dbReference>
<evidence type="ECO:0000256" key="2">
    <source>
        <dbReference type="ARBA" id="ARBA00022692"/>
    </source>
</evidence>
<feature type="region of interest" description="Disordered" evidence="5">
    <location>
        <begin position="195"/>
        <end position="249"/>
    </location>
</feature>
<feature type="transmembrane region" description="Helical" evidence="6">
    <location>
        <begin position="625"/>
        <end position="649"/>
    </location>
</feature>
<proteinExistence type="predicted"/>
<evidence type="ECO:0000256" key="1">
    <source>
        <dbReference type="ARBA" id="ARBA00004141"/>
    </source>
</evidence>
<feature type="compositionally biased region" description="Polar residues" evidence="5">
    <location>
        <begin position="227"/>
        <end position="240"/>
    </location>
</feature>
<dbReference type="RefSeq" id="XP_041407505.1">
    <property type="nucleotide sequence ID" value="XM_041551571.1"/>
</dbReference>
<evidence type="ECO:0000313" key="8">
    <source>
        <dbReference type="Proteomes" id="UP000644660"/>
    </source>
</evidence>
<feature type="transmembrane region" description="Helical" evidence="6">
    <location>
        <begin position="514"/>
        <end position="537"/>
    </location>
</feature>
<feature type="transmembrane region" description="Helical" evidence="6">
    <location>
        <begin position="592"/>
        <end position="613"/>
    </location>
</feature>
<keyword evidence="8" id="KW-1185">Reference proteome</keyword>
<feature type="transmembrane region" description="Helical" evidence="6">
    <location>
        <begin position="16"/>
        <end position="34"/>
    </location>
</feature>
<sequence length="655" mass="73968">MSLDVGAAIYVSLKPILKIYAIMFIGFLLARYNIVSMEVARGISNMVVNAILPCLTFNKIVSNISWKDIKVIGVILLSAILLFVVGGACSFLTKLVTPAPKMWFWGLLFGGIFPNISDLPIAYMQSMGNGMIFDETQANKGVAYSCIFLFAQSFLMMNFGMWRLVGFDFKDIQGDSTTDTDDDVVLDREINGQLNDSDFKRKNSSRNSQVASSPANDKKDPKVPTIHVSTRYTNENFNRPQRSDIDTNSDDFELYSIDSYADSEYDDNDNNYVETNSPSRLNLEDHRKNVKSTENDTQSKDSSFSKYGMSRITPVISSPAVIRTNKIPLSTNKEPEFNLTRKLSITRALEKSLIRTQTEKSVVNSMIAEYSAVQRIKSGQLNLHRPLTLTQYIGEENTCLGSIYNEQSLTLQQDIENMPHSIVSQNNNKSVNNLSDVHEKDKKTYTVMKRLKLRISKFIRHYHLGWLSYFLINCLRPASLGALLGIICALIPWVKACFVDTYVHVHKAPDNLPVLNFIMDFTAYIGNACVPLGLLLLGGMLARLEVESIPKGFMKTVIMLTVCRLVIIPIIGILWANKLYDMNWLDNDVSKFIMILTWSMPSATAQVYFTAFYSPVEGKHEQMDCLSIFMLIQYTVLFITLSFVVTYTLKVDLKV</sequence>
<keyword evidence="3 6" id="KW-1133">Transmembrane helix</keyword>
<dbReference type="Pfam" id="PF03547">
    <property type="entry name" value="Mem_trans"/>
    <property type="match status" value="1"/>
</dbReference>
<feature type="region of interest" description="Disordered" evidence="5">
    <location>
        <begin position="262"/>
        <end position="305"/>
    </location>
</feature>
<keyword evidence="4 6" id="KW-0472">Membrane</keyword>
<organism evidence="7 8">
    <name type="scientific">Maudiozyma barnettii</name>
    <dbReference type="NCBI Taxonomy" id="61262"/>
    <lineage>
        <taxon>Eukaryota</taxon>
        <taxon>Fungi</taxon>
        <taxon>Dikarya</taxon>
        <taxon>Ascomycota</taxon>
        <taxon>Saccharomycotina</taxon>
        <taxon>Saccharomycetes</taxon>
        <taxon>Saccharomycetales</taxon>
        <taxon>Saccharomycetaceae</taxon>
        <taxon>Maudiozyma</taxon>
    </lineage>
</organism>
<gene>
    <name evidence="7" type="ORF">KABA2_07S01628</name>
</gene>
<feature type="compositionally biased region" description="Basic and acidic residues" evidence="5">
    <location>
        <begin position="282"/>
        <end position="299"/>
    </location>
</feature>
<name>A0A8H2VHP7_9SACH</name>
<dbReference type="PANTHER" id="PTHR31274:SF1">
    <property type="entry name" value="AGL149CP"/>
    <property type="match status" value="1"/>
</dbReference>
<dbReference type="InterPro" id="IPR004776">
    <property type="entry name" value="Mem_transp_PIN-like"/>
</dbReference>
<comment type="subcellular location">
    <subcellularLocation>
        <location evidence="1">Membrane</location>
        <topology evidence="1">Multi-pass membrane protein</topology>
    </subcellularLocation>
</comment>
<feature type="compositionally biased region" description="Polar residues" evidence="5">
    <location>
        <begin position="270"/>
        <end position="280"/>
    </location>
</feature>
<evidence type="ECO:0000313" key="7">
    <source>
        <dbReference type="EMBL" id="CAB4255661.1"/>
    </source>
</evidence>
<evidence type="ECO:0000256" key="6">
    <source>
        <dbReference type="SAM" id="Phobius"/>
    </source>
</evidence>
<feature type="transmembrane region" description="Helical" evidence="6">
    <location>
        <begin position="142"/>
        <end position="162"/>
    </location>
</feature>
<dbReference type="PANTHER" id="PTHR31274">
    <property type="entry name" value="PROTEIN ECM3"/>
    <property type="match status" value="1"/>
</dbReference>
<evidence type="ECO:0000256" key="5">
    <source>
        <dbReference type="SAM" id="MobiDB-lite"/>
    </source>
</evidence>